<name>A0AAN7Z6Q7_9PEZI</name>
<dbReference type="Gene3D" id="3.30.1360.40">
    <property type="match status" value="1"/>
</dbReference>
<reference evidence="3 4" key="1">
    <citation type="submission" date="2023-10" db="EMBL/GenBank/DDBJ databases">
        <title>Draft genome sequence of Xylaria bambusicola isolate GMP-LS, the root and basal stem rot pathogen of sugarcane in Indonesia.</title>
        <authorList>
            <person name="Selvaraj P."/>
            <person name="Muralishankar V."/>
            <person name="Muruganantham S."/>
            <person name="Sp S."/>
            <person name="Haryani S."/>
            <person name="Lau K.J.X."/>
            <person name="Naqvi N.I."/>
        </authorList>
    </citation>
    <scope>NUCLEOTIDE SEQUENCE [LARGE SCALE GENOMIC DNA]</scope>
    <source>
        <strain evidence="3">GMP-LS</strain>
    </source>
</reference>
<dbReference type="EMBL" id="JAWHQM010000016">
    <property type="protein sequence ID" value="KAK5630622.1"/>
    <property type="molecule type" value="Genomic_DNA"/>
</dbReference>
<keyword evidence="4" id="KW-1185">Reference proteome</keyword>
<sequence length="268" mass="29902">MGKTAVRTMLRCRIVQPQVGRVYLSSYNAARAPGLGAAAPYDTQPICQRCKQRPFLKSIAPGSTSIHVAGARNLHATTAQFKKPKPSKPSKPSAPPPGDEPAHPVATPDDPLNFADVESRLQKRAGKSSALLKSQIDVKFDPDYIGGLPVTVDKKTGETYPLRELAQVVSRGGRAVSFLVHEADYIQPIMSAVQRSPKFNQQPQRDPDNELELVLKAEVEKPENVVKRIKAVTNEWRDLIRHIRRRRDKMHDTWKKKKKFCPICKTGE</sequence>
<organism evidence="3 4">
    <name type="scientific">Xylaria bambusicola</name>
    <dbReference type="NCBI Taxonomy" id="326684"/>
    <lineage>
        <taxon>Eukaryota</taxon>
        <taxon>Fungi</taxon>
        <taxon>Dikarya</taxon>
        <taxon>Ascomycota</taxon>
        <taxon>Pezizomycotina</taxon>
        <taxon>Sordariomycetes</taxon>
        <taxon>Xylariomycetidae</taxon>
        <taxon>Xylariales</taxon>
        <taxon>Xylariaceae</taxon>
        <taxon>Xylaria</taxon>
    </lineage>
</organism>
<comment type="caution">
    <text evidence="3">The sequence shown here is derived from an EMBL/GenBank/DDBJ whole genome shotgun (WGS) entry which is preliminary data.</text>
</comment>
<feature type="compositionally biased region" description="Pro residues" evidence="1">
    <location>
        <begin position="89"/>
        <end position="99"/>
    </location>
</feature>
<evidence type="ECO:0000313" key="3">
    <source>
        <dbReference type="EMBL" id="KAK5630622.1"/>
    </source>
</evidence>
<accession>A0AAN7Z6Q7</accession>
<dbReference type="Pfam" id="PF01765">
    <property type="entry name" value="RRF"/>
    <property type="match status" value="1"/>
</dbReference>
<protein>
    <recommendedName>
        <fullName evidence="2">Ribosome recycling factor domain-containing protein</fullName>
    </recommendedName>
</protein>
<dbReference type="InterPro" id="IPR023584">
    <property type="entry name" value="Ribosome_recyc_fac_dom"/>
</dbReference>
<dbReference type="Proteomes" id="UP001305414">
    <property type="component" value="Unassembled WGS sequence"/>
</dbReference>
<evidence type="ECO:0000313" key="4">
    <source>
        <dbReference type="Proteomes" id="UP001305414"/>
    </source>
</evidence>
<dbReference type="InterPro" id="IPR036191">
    <property type="entry name" value="RRF_sf"/>
</dbReference>
<dbReference type="AlphaFoldDB" id="A0AAN7Z6Q7"/>
<evidence type="ECO:0000259" key="2">
    <source>
        <dbReference type="Pfam" id="PF01765"/>
    </source>
</evidence>
<dbReference type="SUPFAM" id="SSF55194">
    <property type="entry name" value="Ribosome recycling factor, RRF"/>
    <property type="match status" value="1"/>
</dbReference>
<gene>
    <name evidence="3" type="ORF">RRF57_006337</name>
</gene>
<feature type="domain" description="Ribosome recycling factor" evidence="2">
    <location>
        <begin position="139"/>
        <end position="259"/>
    </location>
</feature>
<feature type="region of interest" description="Disordered" evidence="1">
    <location>
        <begin position="77"/>
        <end position="113"/>
    </location>
</feature>
<evidence type="ECO:0000256" key="1">
    <source>
        <dbReference type="SAM" id="MobiDB-lite"/>
    </source>
</evidence>
<proteinExistence type="predicted"/>